<protein>
    <submittedName>
        <fullName evidence="1">Uncharacterized protein</fullName>
    </submittedName>
</protein>
<evidence type="ECO:0000313" key="1">
    <source>
        <dbReference type="EMBL" id="MEL0614974.1"/>
    </source>
</evidence>
<organism evidence="1 2">
    <name type="scientific">Marinomonas arenicola</name>
    <dbReference type="NCBI Taxonomy" id="569601"/>
    <lineage>
        <taxon>Bacteria</taxon>
        <taxon>Pseudomonadati</taxon>
        <taxon>Pseudomonadota</taxon>
        <taxon>Gammaproteobacteria</taxon>
        <taxon>Oceanospirillales</taxon>
        <taxon>Oceanospirillaceae</taxon>
        <taxon>Marinomonas</taxon>
    </lineage>
</organism>
<comment type="caution">
    <text evidence="1">The sequence shown here is derived from an EMBL/GenBank/DDBJ whole genome shotgun (WGS) entry which is preliminary data.</text>
</comment>
<gene>
    <name evidence="1" type="ORF">V6242_17660</name>
</gene>
<name>A0ABU9G906_9GAMM</name>
<reference evidence="1 2" key="1">
    <citation type="submission" date="2024-02" db="EMBL/GenBank/DDBJ databases">
        <title>Bacteria isolated from the canopy kelp, Nereocystis luetkeana.</title>
        <authorList>
            <person name="Pfister C.A."/>
            <person name="Younker I.T."/>
            <person name="Light S.H."/>
        </authorList>
    </citation>
    <scope>NUCLEOTIDE SEQUENCE [LARGE SCALE GENOMIC DNA]</scope>
    <source>
        <strain evidence="1 2">TI.4.07</strain>
    </source>
</reference>
<dbReference type="Proteomes" id="UP001379949">
    <property type="component" value="Unassembled WGS sequence"/>
</dbReference>
<proteinExistence type="predicted"/>
<evidence type="ECO:0000313" key="2">
    <source>
        <dbReference type="Proteomes" id="UP001379949"/>
    </source>
</evidence>
<keyword evidence="2" id="KW-1185">Reference proteome</keyword>
<accession>A0ABU9G906</accession>
<sequence>MKRKLRRETPVELNDMPFIGKVATSRGQVPLSAVGLGVANSVGF</sequence>
<dbReference type="RefSeq" id="WP_341568202.1">
    <property type="nucleotide sequence ID" value="NZ_JBAKAR010000069.1"/>
</dbReference>
<dbReference type="EMBL" id="JBAKAR010000069">
    <property type="protein sequence ID" value="MEL0614974.1"/>
    <property type="molecule type" value="Genomic_DNA"/>
</dbReference>